<keyword evidence="5" id="KW-0547">Nucleotide-binding</keyword>
<feature type="binding site" evidence="5">
    <location>
        <position position="75"/>
    </location>
    <ligand>
        <name>Zn(2+)</name>
        <dbReference type="ChEBI" id="CHEBI:29105"/>
    </ligand>
</feature>
<gene>
    <name evidence="5" type="primary">folE</name>
    <name evidence="7" type="ORF">SAMN00017477_0397</name>
</gene>
<comment type="similarity">
    <text evidence="5">Belongs to the GTP cyclohydrolase I family.</text>
</comment>
<evidence type="ECO:0000256" key="3">
    <source>
        <dbReference type="ARBA" id="ARBA00022563"/>
    </source>
</evidence>
<evidence type="ECO:0000313" key="7">
    <source>
        <dbReference type="EMBL" id="SMB81959.1"/>
    </source>
</evidence>
<dbReference type="GO" id="GO:0003934">
    <property type="term" value="F:GTP cyclohydrolase I activity"/>
    <property type="evidence" value="ECO:0007669"/>
    <property type="project" value="UniProtKB-UniRule"/>
</dbReference>
<accession>A0A1W1ULT6</accession>
<dbReference type="FunFam" id="1.10.286.10:FF:000001">
    <property type="entry name" value="GTP cyclohydrolase 1"/>
    <property type="match status" value="1"/>
</dbReference>
<dbReference type="NCBIfam" id="NF006825">
    <property type="entry name" value="PRK09347.1-2"/>
    <property type="match status" value="1"/>
</dbReference>
<dbReference type="HAMAP" id="MF_00223">
    <property type="entry name" value="FolE"/>
    <property type="match status" value="1"/>
</dbReference>
<dbReference type="GO" id="GO:0008270">
    <property type="term" value="F:zinc ion binding"/>
    <property type="evidence" value="ECO:0007669"/>
    <property type="project" value="UniProtKB-UniRule"/>
</dbReference>
<dbReference type="Gene3D" id="1.10.286.10">
    <property type="match status" value="1"/>
</dbReference>
<dbReference type="GO" id="GO:0006730">
    <property type="term" value="P:one-carbon metabolic process"/>
    <property type="evidence" value="ECO:0007669"/>
    <property type="project" value="UniProtKB-UniRule"/>
</dbReference>
<dbReference type="SUPFAM" id="SSF55620">
    <property type="entry name" value="Tetrahydrobiopterin biosynthesis enzymes-like"/>
    <property type="match status" value="1"/>
</dbReference>
<dbReference type="GO" id="GO:0005737">
    <property type="term" value="C:cytoplasm"/>
    <property type="evidence" value="ECO:0007669"/>
    <property type="project" value="TreeGrafter"/>
</dbReference>
<keyword evidence="5" id="KW-0342">GTP-binding</keyword>
<keyword evidence="5" id="KW-0862">Zinc</keyword>
<feature type="domain" description="GTP cyclohydrolase I" evidence="6">
    <location>
        <begin position="6"/>
        <end position="182"/>
    </location>
</feature>
<evidence type="ECO:0000256" key="4">
    <source>
        <dbReference type="ARBA" id="ARBA00022801"/>
    </source>
</evidence>
<dbReference type="FunFam" id="3.30.1130.10:FF:000001">
    <property type="entry name" value="GTP cyclohydrolase 1"/>
    <property type="match status" value="1"/>
</dbReference>
<dbReference type="NCBIfam" id="TIGR00063">
    <property type="entry name" value="folE"/>
    <property type="match status" value="1"/>
</dbReference>
<keyword evidence="5" id="KW-0479">Metal-binding</keyword>
<dbReference type="InterPro" id="IPR018234">
    <property type="entry name" value="GTP_CycHdrlase_I_CS"/>
</dbReference>
<comment type="subunit">
    <text evidence="5">Homopolymer.</text>
</comment>
<dbReference type="NCBIfam" id="NF006826">
    <property type="entry name" value="PRK09347.1-3"/>
    <property type="match status" value="1"/>
</dbReference>
<evidence type="ECO:0000259" key="6">
    <source>
        <dbReference type="Pfam" id="PF01227"/>
    </source>
</evidence>
<dbReference type="PROSITE" id="PS00859">
    <property type="entry name" value="GTP_CYCLOHYDROL_1_1"/>
    <property type="match status" value="1"/>
</dbReference>
<name>A0A1W1ULT6_PEPAS</name>
<dbReference type="GO" id="GO:0005525">
    <property type="term" value="F:GTP binding"/>
    <property type="evidence" value="ECO:0007669"/>
    <property type="project" value="UniProtKB-KW"/>
</dbReference>
<organism evidence="7 8">
    <name type="scientific">Peptoniphilus asaccharolyticus DSM 20463</name>
    <dbReference type="NCBI Taxonomy" id="573058"/>
    <lineage>
        <taxon>Bacteria</taxon>
        <taxon>Bacillati</taxon>
        <taxon>Bacillota</taxon>
        <taxon>Tissierellia</taxon>
        <taxon>Tissierellales</taxon>
        <taxon>Peptoniphilaceae</taxon>
        <taxon>Peptoniphilus</taxon>
    </lineage>
</organism>
<dbReference type="OrthoDB" id="9801207at2"/>
<dbReference type="PROSITE" id="PS00860">
    <property type="entry name" value="GTP_CYCLOHYDROL_1_2"/>
    <property type="match status" value="1"/>
</dbReference>
<feature type="binding site" evidence="5">
    <location>
        <position position="78"/>
    </location>
    <ligand>
        <name>Zn(2+)</name>
        <dbReference type="ChEBI" id="CHEBI:29105"/>
    </ligand>
</feature>
<evidence type="ECO:0000256" key="2">
    <source>
        <dbReference type="ARBA" id="ARBA00005080"/>
    </source>
</evidence>
<dbReference type="InterPro" id="IPR001474">
    <property type="entry name" value="GTP_CycHdrlase_I"/>
</dbReference>
<proteinExistence type="inferred from homology"/>
<comment type="pathway">
    <text evidence="2 5">Cofactor biosynthesis; 7,8-dihydroneopterin triphosphate biosynthesis; 7,8-dihydroneopterin triphosphate from GTP: step 1/1.</text>
</comment>
<sequence>MDKNKIEKAVTMILEAIGEDPTREGLVETPQRVARMYEEIFSGLNQTAEKHLSKTFELVENNMVIEKDIPFYSMCEHHLLPFWGKAHIAYIPNGRVAGLSKLARTVELYAKKPQLQERLTMEIADALMEFLSSEGALVVVEAEHMCMNMRGVKKPGTSTMTSVARGKFETDLNLKNEAYRLMGL</sequence>
<dbReference type="GO" id="GO:0006729">
    <property type="term" value="P:tetrahydrobiopterin biosynthetic process"/>
    <property type="evidence" value="ECO:0007669"/>
    <property type="project" value="TreeGrafter"/>
</dbReference>
<evidence type="ECO:0000313" key="8">
    <source>
        <dbReference type="Proteomes" id="UP000192368"/>
    </source>
</evidence>
<dbReference type="InterPro" id="IPR020602">
    <property type="entry name" value="GTP_CycHdrlase_I_dom"/>
</dbReference>
<dbReference type="PANTHER" id="PTHR11109">
    <property type="entry name" value="GTP CYCLOHYDROLASE I"/>
    <property type="match status" value="1"/>
</dbReference>
<dbReference type="STRING" id="573058.SAMN00017477_0397"/>
<dbReference type="Proteomes" id="UP000192368">
    <property type="component" value="Unassembled WGS sequence"/>
</dbReference>
<dbReference type="AlphaFoldDB" id="A0A1W1ULT6"/>
<dbReference type="Gene3D" id="3.30.1130.10">
    <property type="match status" value="1"/>
</dbReference>
<dbReference type="EMBL" id="FWWR01000009">
    <property type="protein sequence ID" value="SMB81959.1"/>
    <property type="molecule type" value="Genomic_DNA"/>
</dbReference>
<dbReference type="Pfam" id="PF01227">
    <property type="entry name" value="GTP_cyclohydroI"/>
    <property type="match status" value="1"/>
</dbReference>
<comment type="catalytic activity">
    <reaction evidence="1 5">
        <text>GTP + H2O = 7,8-dihydroneopterin 3'-triphosphate + formate + H(+)</text>
        <dbReference type="Rhea" id="RHEA:17473"/>
        <dbReference type="ChEBI" id="CHEBI:15377"/>
        <dbReference type="ChEBI" id="CHEBI:15378"/>
        <dbReference type="ChEBI" id="CHEBI:15740"/>
        <dbReference type="ChEBI" id="CHEBI:37565"/>
        <dbReference type="ChEBI" id="CHEBI:58462"/>
        <dbReference type="EC" id="3.5.4.16"/>
    </reaction>
</comment>
<feature type="binding site" evidence="5">
    <location>
        <position position="146"/>
    </location>
    <ligand>
        <name>Zn(2+)</name>
        <dbReference type="ChEBI" id="CHEBI:29105"/>
    </ligand>
</feature>
<evidence type="ECO:0000256" key="5">
    <source>
        <dbReference type="HAMAP-Rule" id="MF_00223"/>
    </source>
</evidence>
<keyword evidence="8" id="KW-1185">Reference proteome</keyword>
<reference evidence="8" key="1">
    <citation type="submission" date="2017-04" db="EMBL/GenBank/DDBJ databases">
        <authorList>
            <person name="Varghese N."/>
            <person name="Submissions S."/>
        </authorList>
    </citation>
    <scope>NUCLEOTIDE SEQUENCE [LARGE SCALE GENOMIC DNA]</scope>
    <source>
        <strain evidence="8">DSM 20463</strain>
    </source>
</reference>
<dbReference type="RefSeq" id="WP_084230082.1">
    <property type="nucleotide sequence ID" value="NZ_FWWR01000009.1"/>
</dbReference>
<keyword evidence="4 5" id="KW-0378">Hydrolase</keyword>
<protein>
    <recommendedName>
        <fullName evidence="5">GTP cyclohydrolase 1</fullName>
        <ecNumber evidence="5">3.5.4.16</ecNumber>
    </recommendedName>
    <alternativeName>
        <fullName evidence="5">GTP cyclohydrolase I</fullName>
        <shortName evidence="5">GTP-CH-I</shortName>
    </alternativeName>
</protein>
<dbReference type="EC" id="3.5.4.16" evidence="5"/>
<keyword evidence="3 5" id="KW-0554">One-carbon metabolism</keyword>
<dbReference type="InterPro" id="IPR043134">
    <property type="entry name" value="GTP-CH-I_N"/>
</dbReference>
<dbReference type="GO" id="GO:0046654">
    <property type="term" value="P:tetrahydrofolate biosynthetic process"/>
    <property type="evidence" value="ECO:0007669"/>
    <property type="project" value="UniProtKB-UniRule"/>
</dbReference>
<evidence type="ECO:0000256" key="1">
    <source>
        <dbReference type="ARBA" id="ARBA00001052"/>
    </source>
</evidence>
<dbReference type="UniPathway" id="UPA00848">
    <property type="reaction ID" value="UER00151"/>
</dbReference>
<dbReference type="PANTHER" id="PTHR11109:SF7">
    <property type="entry name" value="GTP CYCLOHYDROLASE 1"/>
    <property type="match status" value="1"/>
</dbReference>
<dbReference type="InterPro" id="IPR043133">
    <property type="entry name" value="GTP-CH-I_C/QueF"/>
</dbReference>